<dbReference type="Proteomes" id="UP000593571">
    <property type="component" value="Unassembled WGS sequence"/>
</dbReference>
<accession>A0A7J8CIN9</accession>
<reference evidence="2 3" key="1">
    <citation type="journal article" date="2020" name="Nature">
        <title>Six reference-quality genomes reveal evolution of bat adaptations.</title>
        <authorList>
            <person name="Jebb D."/>
            <person name="Huang Z."/>
            <person name="Pippel M."/>
            <person name="Hughes G.M."/>
            <person name="Lavrichenko K."/>
            <person name="Devanna P."/>
            <person name="Winkler S."/>
            <person name="Jermiin L.S."/>
            <person name="Skirmuntt E.C."/>
            <person name="Katzourakis A."/>
            <person name="Burkitt-Gray L."/>
            <person name="Ray D.A."/>
            <person name="Sullivan K.A.M."/>
            <person name="Roscito J.G."/>
            <person name="Kirilenko B.M."/>
            <person name="Davalos L.M."/>
            <person name="Corthals A.P."/>
            <person name="Power M.L."/>
            <person name="Jones G."/>
            <person name="Ransome R.D."/>
            <person name="Dechmann D.K.N."/>
            <person name="Locatelli A.G."/>
            <person name="Puechmaille S.J."/>
            <person name="Fedrigo O."/>
            <person name="Jarvis E.D."/>
            <person name="Hiller M."/>
            <person name="Vernes S.C."/>
            <person name="Myers E.W."/>
            <person name="Teeling E.C."/>
        </authorList>
    </citation>
    <scope>NUCLEOTIDE SEQUENCE [LARGE SCALE GENOMIC DNA]</scope>
    <source>
        <strain evidence="2">MRouAeg1</strain>
        <tissue evidence="2">Muscle</tissue>
    </source>
</reference>
<evidence type="ECO:0000256" key="1">
    <source>
        <dbReference type="SAM" id="MobiDB-lite"/>
    </source>
</evidence>
<evidence type="ECO:0000313" key="3">
    <source>
        <dbReference type="Proteomes" id="UP000593571"/>
    </source>
</evidence>
<proteinExistence type="predicted"/>
<dbReference type="AlphaFoldDB" id="A0A7J8CIN9"/>
<name>A0A7J8CIN9_ROUAE</name>
<gene>
    <name evidence="2" type="ORF">HJG63_009176</name>
</gene>
<evidence type="ECO:0000313" key="2">
    <source>
        <dbReference type="EMBL" id="KAF6410735.1"/>
    </source>
</evidence>
<comment type="caution">
    <text evidence="2">The sequence shown here is derived from an EMBL/GenBank/DDBJ whole genome shotgun (WGS) entry which is preliminary data.</text>
</comment>
<keyword evidence="3" id="KW-1185">Reference proteome</keyword>
<protein>
    <submittedName>
        <fullName evidence="2">Uncharacterized protein</fullName>
    </submittedName>
</protein>
<dbReference type="EMBL" id="JACASE010000014">
    <property type="protein sequence ID" value="KAF6410735.1"/>
    <property type="molecule type" value="Genomic_DNA"/>
</dbReference>
<feature type="region of interest" description="Disordered" evidence="1">
    <location>
        <begin position="114"/>
        <end position="139"/>
    </location>
</feature>
<organism evidence="2 3">
    <name type="scientific">Rousettus aegyptiacus</name>
    <name type="common">Egyptian fruit bat</name>
    <name type="synonym">Pteropus aegyptiacus</name>
    <dbReference type="NCBI Taxonomy" id="9407"/>
    <lineage>
        <taxon>Eukaryota</taxon>
        <taxon>Metazoa</taxon>
        <taxon>Chordata</taxon>
        <taxon>Craniata</taxon>
        <taxon>Vertebrata</taxon>
        <taxon>Euteleostomi</taxon>
        <taxon>Mammalia</taxon>
        <taxon>Eutheria</taxon>
        <taxon>Laurasiatheria</taxon>
        <taxon>Chiroptera</taxon>
        <taxon>Yinpterochiroptera</taxon>
        <taxon>Pteropodoidea</taxon>
        <taxon>Pteropodidae</taxon>
        <taxon>Rousettinae</taxon>
        <taxon>Rousettus</taxon>
    </lineage>
</organism>
<sequence>MSHDDHRPASRLPGERKTRRACRFLSVAAPHLGTSPTPRTPAEITTTRNGVHVTAARTRVCGARHVYRCVILGTGGFVHHCVCVCVCVCVCSVPACPFHAGLQARVQTRLRVGVPRVRRPREQHGPPPRGQKASPKPSALRLLRELQN</sequence>